<accession>F5J286</accession>
<feature type="chain" id="PRO_5003325689" description="SMP-30/Gluconolactonase/LRE-like region domain-containing protein" evidence="1">
    <location>
        <begin position="25"/>
        <end position="376"/>
    </location>
</feature>
<organism evidence="3 4">
    <name type="scientific">Dysgonomonas gadei ATCC BAA-286</name>
    <dbReference type="NCBI Taxonomy" id="742766"/>
    <lineage>
        <taxon>Bacteria</taxon>
        <taxon>Pseudomonadati</taxon>
        <taxon>Bacteroidota</taxon>
        <taxon>Bacteroidia</taxon>
        <taxon>Bacteroidales</taxon>
        <taxon>Dysgonomonadaceae</taxon>
        <taxon>Dysgonomonas</taxon>
    </lineage>
</organism>
<evidence type="ECO:0000256" key="1">
    <source>
        <dbReference type="SAM" id="SignalP"/>
    </source>
</evidence>
<feature type="signal peptide" evidence="1">
    <location>
        <begin position="1"/>
        <end position="24"/>
    </location>
</feature>
<dbReference type="InterPro" id="IPR011042">
    <property type="entry name" value="6-blade_b-propeller_TolB-like"/>
</dbReference>
<evidence type="ECO:0000313" key="3">
    <source>
        <dbReference type="EMBL" id="EGK00206.1"/>
    </source>
</evidence>
<reference evidence="3 4" key="1">
    <citation type="submission" date="2011-04" db="EMBL/GenBank/DDBJ databases">
        <title>The Genome Sequence of Dysgonomonas gadei ATCC BAA-286.</title>
        <authorList>
            <consortium name="The Broad Institute Genome Sequencing Platform"/>
            <person name="Earl A."/>
            <person name="Ward D."/>
            <person name="Feldgarden M."/>
            <person name="Gevers D."/>
            <person name="Pudlo N."/>
            <person name="Martens E."/>
            <person name="Allen-Vercoe E."/>
            <person name="Young S.K."/>
            <person name="Zeng Q."/>
            <person name="Gargeya S."/>
            <person name="Fitzgerald M."/>
            <person name="Haas B."/>
            <person name="Abouelleil A."/>
            <person name="Alvarado L."/>
            <person name="Arachchi H.M."/>
            <person name="Berlin A."/>
            <person name="Brown A."/>
            <person name="Chapman S.B."/>
            <person name="Chen Z."/>
            <person name="Dunbar C."/>
            <person name="Freedman E."/>
            <person name="Gearin G."/>
            <person name="Gellesch M."/>
            <person name="Goldberg J."/>
            <person name="Griggs A."/>
            <person name="Gujja S."/>
            <person name="Heiman D."/>
            <person name="Howarth C."/>
            <person name="Larson L."/>
            <person name="Lui A."/>
            <person name="MacDonald P.J.P."/>
            <person name="Mehta T."/>
            <person name="Montmayeur A."/>
            <person name="Murphy C."/>
            <person name="Neiman D."/>
            <person name="Pearson M."/>
            <person name="Priest M."/>
            <person name="Roberts A."/>
            <person name="Saif S."/>
            <person name="Shea T."/>
            <person name="Shenoy N."/>
            <person name="Sisk P."/>
            <person name="Stolte C."/>
            <person name="Sykes S."/>
            <person name="Yandava C."/>
            <person name="Wortman J."/>
            <person name="Nusbaum C."/>
            <person name="Birren B."/>
        </authorList>
    </citation>
    <scope>NUCLEOTIDE SEQUENCE [LARGE SCALE GENOMIC DNA]</scope>
    <source>
        <strain evidence="3 4">ATCC BAA-286</strain>
    </source>
</reference>
<evidence type="ECO:0000313" key="4">
    <source>
        <dbReference type="Proteomes" id="UP000004913"/>
    </source>
</evidence>
<dbReference type="SUPFAM" id="SSF63829">
    <property type="entry name" value="Calcium-dependent phosphotriesterase"/>
    <property type="match status" value="1"/>
</dbReference>
<dbReference type="RefSeq" id="WP_006800878.1">
    <property type="nucleotide sequence ID" value="NZ_GL891988.1"/>
</dbReference>
<dbReference type="Proteomes" id="UP000004913">
    <property type="component" value="Unassembled WGS sequence"/>
</dbReference>
<keyword evidence="1" id="KW-0732">Signal</keyword>
<feature type="domain" description="SMP-30/Gluconolactonase/LRE-like region" evidence="2">
    <location>
        <begin position="112"/>
        <end position="264"/>
    </location>
</feature>
<protein>
    <recommendedName>
        <fullName evidence="2">SMP-30/Gluconolactonase/LRE-like region domain-containing protein</fullName>
    </recommendedName>
</protein>
<dbReference type="HOGENOM" id="CLU_060698_0_0_10"/>
<proteinExistence type="predicted"/>
<dbReference type="eggNOG" id="COG3386">
    <property type="taxonomic scope" value="Bacteria"/>
</dbReference>
<gene>
    <name evidence="3" type="ORF">HMPREF9455_03345</name>
</gene>
<dbReference type="Gene3D" id="2.120.10.30">
    <property type="entry name" value="TolB, C-terminal domain"/>
    <property type="match status" value="1"/>
</dbReference>
<dbReference type="AlphaFoldDB" id="F5J286"/>
<sequence length="376" mass="42169">MKRINFSLCLIVCQLTICSTLVTSQNVTNQKSPAKKSERFINLPPEYNTPDGLAKSDNGDLILSVPNFNNRYLLEKELIKEPSNPFMAIIHKDNRISHWYDFKPEDMHPETGTVGPMDCAFGPDGNLYIADMQVFFSKEHKSRILRINVIDGKPQNVDVLVEGFIASNGMYWKEDQLFVTESVLQADKNTLISGVYSFSLNELQGPSPLKLTPYDNGVGDKHLVVTFQSDNHMGFGADGITFDDEGFMYTTVIEKSQIYRSKLDNRNKAIETELFAESPNMKGPDGLIFSKERNAFYVADFLNNAVHQIDRNGKVTTLQINGDTDGADGNLDQPAEVELRGNELIIVNMDMAWATKGISVNTEVDLKHNLSKIDLK</sequence>
<evidence type="ECO:0000259" key="2">
    <source>
        <dbReference type="Pfam" id="PF08450"/>
    </source>
</evidence>
<dbReference type="OrthoDB" id="2531681at2"/>
<dbReference type="EMBL" id="ADLV01000039">
    <property type="protein sequence ID" value="EGK00206.1"/>
    <property type="molecule type" value="Genomic_DNA"/>
</dbReference>
<dbReference type="Pfam" id="PF08450">
    <property type="entry name" value="SGL"/>
    <property type="match status" value="1"/>
</dbReference>
<comment type="caution">
    <text evidence="3">The sequence shown here is derived from an EMBL/GenBank/DDBJ whole genome shotgun (WGS) entry which is preliminary data.</text>
</comment>
<name>F5J286_9BACT</name>
<dbReference type="STRING" id="742766.HMPREF9455_03345"/>
<dbReference type="InterPro" id="IPR013658">
    <property type="entry name" value="SGL"/>
</dbReference>
<keyword evidence="4" id="KW-1185">Reference proteome</keyword>